<evidence type="ECO:0000256" key="3">
    <source>
        <dbReference type="ARBA" id="ARBA00022475"/>
    </source>
</evidence>
<evidence type="ECO:0000256" key="1">
    <source>
        <dbReference type="ARBA" id="ARBA00004651"/>
    </source>
</evidence>
<keyword evidence="6 7" id="KW-0472">Membrane</keyword>
<gene>
    <name evidence="9" type="ORF">E3J84_02655</name>
</gene>
<dbReference type="Proteomes" id="UP000316360">
    <property type="component" value="Unassembled WGS sequence"/>
</dbReference>
<dbReference type="SUPFAM" id="SSF161098">
    <property type="entry name" value="MetI-like"/>
    <property type="match status" value="1"/>
</dbReference>
<comment type="similarity">
    <text evidence="7">Belongs to the binding-protein-dependent transport system permease family.</text>
</comment>
<keyword evidence="5 7" id="KW-1133">Transmembrane helix</keyword>
<dbReference type="GO" id="GO:0005886">
    <property type="term" value="C:plasma membrane"/>
    <property type="evidence" value="ECO:0007669"/>
    <property type="project" value="UniProtKB-SubCell"/>
</dbReference>
<name>A0A523S130_UNCAE</name>
<evidence type="ECO:0000256" key="5">
    <source>
        <dbReference type="ARBA" id="ARBA00022989"/>
    </source>
</evidence>
<dbReference type="InterPro" id="IPR051393">
    <property type="entry name" value="ABC_transporter_permease"/>
</dbReference>
<feature type="transmembrane region" description="Helical" evidence="7">
    <location>
        <begin position="216"/>
        <end position="236"/>
    </location>
</feature>
<feature type="transmembrane region" description="Helical" evidence="7">
    <location>
        <begin position="75"/>
        <end position="96"/>
    </location>
</feature>
<evidence type="ECO:0000313" key="10">
    <source>
        <dbReference type="Proteomes" id="UP000316360"/>
    </source>
</evidence>
<keyword evidence="2 7" id="KW-0813">Transport</keyword>
<evidence type="ECO:0000256" key="4">
    <source>
        <dbReference type="ARBA" id="ARBA00022692"/>
    </source>
</evidence>
<accession>A0A523S130</accession>
<dbReference type="GO" id="GO:0055085">
    <property type="term" value="P:transmembrane transport"/>
    <property type="evidence" value="ECO:0007669"/>
    <property type="project" value="InterPro"/>
</dbReference>
<feature type="non-terminal residue" evidence="9">
    <location>
        <position position="257"/>
    </location>
</feature>
<keyword evidence="3" id="KW-1003">Cell membrane</keyword>
<comment type="caution">
    <text evidence="9">The sequence shown here is derived from an EMBL/GenBank/DDBJ whole genome shotgun (WGS) entry which is preliminary data.</text>
</comment>
<dbReference type="Gene3D" id="1.10.3720.10">
    <property type="entry name" value="MetI-like"/>
    <property type="match status" value="1"/>
</dbReference>
<dbReference type="PANTHER" id="PTHR30193">
    <property type="entry name" value="ABC TRANSPORTER PERMEASE PROTEIN"/>
    <property type="match status" value="1"/>
</dbReference>
<dbReference type="EMBL" id="SOKJ01000141">
    <property type="protein sequence ID" value="TET11581.1"/>
    <property type="molecule type" value="Genomic_DNA"/>
</dbReference>
<evidence type="ECO:0000313" key="9">
    <source>
        <dbReference type="EMBL" id="TET11581.1"/>
    </source>
</evidence>
<feature type="domain" description="ABC transmembrane type-1" evidence="8">
    <location>
        <begin position="71"/>
        <end position="257"/>
    </location>
</feature>
<proteinExistence type="inferred from homology"/>
<keyword evidence="4 7" id="KW-0812">Transmembrane</keyword>
<dbReference type="PANTHER" id="PTHR30193:SF37">
    <property type="entry name" value="INNER MEMBRANE ABC TRANSPORTER PERMEASE PROTEIN YCJO"/>
    <property type="match status" value="1"/>
</dbReference>
<evidence type="ECO:0000259" key="8">
    <source>
        <dbReference type="PROSITE" id="PS50928"/>
    </source>
</evidence>
<feature type="transmembrane region" description="Helical" evidence="7">
    <location>
        <begin position="108"/>
        <end position="131"/>
    </location>
</feature>
<dbReference type="PROSITE" id="PS50928">
    <property type="entry name" value="ABC_TM1"/>
    <property type="match status" value="1"/>
</dbReference>
<protein>
    <submittedName>
        <fullName evidence="9">Sugar ABC transporter permease</fullName>
    </submittedName>
</protein>
<comment type="subcellular location">
    <subcellularLocation>
        <location evidence="1 7">Cell membrane</location>
        <topology evidence="1 7">Multi-pass membrane protein</topology>
    </subcellularLocation>
</comment>
<dbReference type="Pfam" id="PF00528">
    <property type="entry name" value="BPD_transp_1"/>
    <property type="match status" value="1"/>
</dbReference>
<dbReference type="AlphaFoldDB" id="A0A523S130"/>
<feature type="transmembrane region" description="Helical" evidence="7">
    <location>
        <begin position="16"/>
        <end position="35"/>
    </location>
</feature>
<sequence>MSVWTRYKDRFDLRGFFYIGPAFIFLLLIVIFPLFKVFQYSFQEYFDRSFVFTGLMNYQRLFSDKLFWLSIKNTFIFTIGTIILHLAISWVIALLLNAQGPNPKVRNFFRGALLFPFLFSAPAAALLWGILYQPLGYPNYIIEQLFGTTINFLGDPRYALFSVLLVNLWTSFPLYMILILGGLQSIPKSMHEAARMDGANWFQSFCHITLPQMRTLMMTIIVIDFATTFIHFDLVWTMTKGGPLRSTYLISFFLYQR</sequence>
<dbReference type="InterPro" id="IPR000515">
    <property type="entry name" value="MetI-like"/>
</dbReference>
<dbReference type="CDD" id="cd06261">
    <property type="entry name" value="TM_PBP2"/>
    <property type="match status" value="1"/>
</dbReference>
<reference evidence="9 10" key="1">
    <citation type="submission" date="2019-03" db="EMBL/GenBank/DDBJ databases">
        <title>Metabolic potential of uncultured bacteria and archaea associated with petroleum seepage in deep-sea sediments.</title>
        <authorList>
            <person name="Dong X."/>
            <person name="Hubert C."/>
        </authorList>
    </citation>
    <scope>NUCLEOTIDE SEQUENCE [LARGE SCALE GENOMIC DNA]</scope>
    <source>
        <strain evidence="9">E44_bin7</strain>
    </source>
</reference>
<evidence type="ECO:0000256" key="2">
    <source>
        <dbReference type="ARBA" id="ARBA00022448"/>
    </source>
</evidence>
<feature type="transmembrane region" description="Helical" evidence="7">
    <location>
        <begin position="158"/>
        <end position="180"/>
    </location>
</feature>
<organism evidence="9 10">
    <name type="scientific">Aerophobetes bacterium</name>
    <dbReference type="NCBI Taxonomy" id="2030807"/>
    <lineage>
        <taxon>Bacteria</taxon>
        <taxon>Candidatus Aerophobota</taxon>
    </lineage>
</organism>
<dbReference type="InterPro" id="IPR035906">
    <property type="entry name" value="MetI-like_sf"/>
</dbReference>
<evidence type="ECO:0000256" key="7">
    <source>
        <dbReference type="RuleBase" id="RU363032"/>
    </source>
</evidence>
<evidence type="ECO:0000256" key="6">
    <source>
        <dbReference type="ARBA" id="ARBA00023136"/>
    </source>
</evidence>